<dbReference type="PANTHER" id="PTHR43289">
    <property type="entry name" value="MITOGEN-ACTIVATED PROTEIN KINASE KINASE KINASE 20-RELATED"/>
    <property type="match status" value="1"/>
</dbReference>
<keyword evidence="2" id="KW-0723">Serine/threonine-protein kinase</keyword>
<keyword evidence="9" id="KW-1185">Reference proteome</keyword>
<proteinExistence type="predicted"/>
<dbReference type="RefSeq" id="WP_086782536.1">
    <property type="nucleotide sequence ID" value="NZ_JAGIOO010000001.1"/>
</dbReference>
<keyword evidence="6" id="KW-0067">ATP-binding</keyword>
<dbReference type="InterPro" id="IPR008271">
    <property type="entry name" value="Ser/Thr_kinase_AS"/>
</dbReference>
<organism evidence="8 9">
    <name type="scientific">Crossiella equi</name>
    <dbReference type="NCBI Taxonomy" id="130796"/>
    <lineage>
        <taxon>Bacteria</taxon>
        <taxon>Bacillati</taxon>
        <taxon>Actinomycetota</taxon>
        <taxon>Actinomycetes</taxon>
        <taxon>Pseudonocardiales</taxon>
        <taxon>Pseudonocardiaceae</taxon>
        <taxon>Crossiella</taxon>
    </lineage>
</organism>
<evidence type="ECO:0000256" key="3">
    <source>
        <dbReference type="ARBA" id="ARBA00022679"/>
    </source>
</evidence>
<dbReference type="PROSITE" id="PS50011">
    <property type="entry name" value="PROTEIN_KINASE_DOM"/>
    <property type="match status" value="1"/>
</dbReference>
<dbReference type="Proteomes" id="UP001519363">
    <property type="component" value="Unassembled WGS sequence"/>
</dbReference>
<evidence type="ECO:0000256" key="6">
    <source>
        <dbReference type="ARBA" id="ARBA00022840"/>
    </source>
</evidence>
<keyword evidence="3" id="KW-0808">Transferase</keyword>
<dbReference type="SUPFAM" id="SSF56112">
    <property type="entry name" value="Protein kinase-like (PK-like)"/>
    <property type="match status" value="1"/>
</dbReference>
<gene>
    <name evidence="8" type="ORF">JOF53_007313</name>
</gene>
<evidence type="ECO:0000256" key="5">
    <source>
        <dbReference type="ARBA" id="ARBA00022777"/>
    </source>
</evidence>
<feature type="domain" description="Protein kinase" evidence="7">
    <location>
        <begin position="25"/>
        <end position="288"/>
    </location>
</feature>
<reference evidence="8 9" key="1">
    <citation type="submission" date="2021-03" db="EMBL/GenBank/DDBJ databases">
        <title>Sequencing the genomes of 1000 actinobacteria strains.</title>
        <authorList>
            <person name="Klenk H.-P."/>
        </authorList>
    </citation>
    <scope>NUCLEOTIDE SEQUENCE [LARGE SCALE GENOMIC DNA]</scope>
    <source>
        <strain evidence="8 9">DSM 44580</strain>
    </source>
</reference>
<protein>
    <recommendedName>
        <fullName evidence="1">non-specific serine/threonine protein kinase</fullName>
        <ecNumber evidence="1">2.7.11.1</ecNumber>
    </recommendedName>
</protein>
<dbReference type="PROSITE" id="PS00108">
    <property type="entry name" value="PROTEIN_KINASE_ST"/>
    <property type="match status" value="1"/>
</dbReference>
<dbReference type="Gene3D" id="1.10.510.10">
    <property type="entry name" value="Transferase(Phosphotransferase) domain 1"/>
    <property type="match status" value="1"/>
</dbReference>
<dbReference type="InterPro" id="IPR000719">
    <property type="entry name" value="Prot_kinase_dom"/>
</dbReference>
<evidence type="ECO:0000313" key="9">
    <source>
        <dbReference type="Proteomes" id="UP001519363"/>
    </source>
</evidence>
<dbReference type="InterPro" id="IPR011009">
    <property type="entry name" value="Kinase-like_dom_sf"/>
</dbReference>
<dbReference type="Pfam" id="PF00069">
    <property type="entry name" value="Pkinase"/>
    <property type="match status" value="1"/>
</dbReference>
<name>A0ABS5APF4_9PSEU</name>
<evidence type="ECO:0000313" key="8">
    <source>
        <dbReference type="EMBL" id="MBP2478441.1"/>
    </source>
</evidence>
<dbReference type="EMBL" id="JAGIOO010000001">
    <property type="protein sequence ID" value="MBP2478441.1"/>
    <property type="molecule type" value="Genomic_DNA"/>
</dbReference>
<dbReference type="CDD" id="cd14014">
    <property type="entry name" value="STKc_PknB_like"/>
    <property type="match status" value="1"/>
</dbReference>
<keyword evidence="5" id="KW-0418">Kinase</keyword>
<evidence type="ECO:0000256" key="2">
    <source>
        <dbReference type="ARBA" id="ARBA00022527"/>
    </source>
</evidence>
<evidence type="ECO:0000256" key="4">
    <source>
        <dbReference type="ARBA" id="ARBA00022741"/>
    </source>
</evidence>
<sequence>MDTALDNTAASFPERDELDRQLPGYRFTERISATDMSEVWLAEELAMHGRRLAVKILPQDLAERRQFRHRFLREVQVLCQLQHPHIIPISATTAPGEKLLYLAMPFVDGPNLRQLIREKGGLDPGRALRIVVQLAAALDHAHRNGIVHRDVKPGNVLVAGPTDHVYLCDFGIAAEVAGEPLTHTGLSVGTRGYMAPERYRGRADTPATDIYGLGVVLHECLTGRVPFRDSDPDALEWAQRAGEPEPVSAVRRDVPRAVDAVVRKAMAPEPGDRYRSAGELAEALRDALTPRRSLRLPRFGRRTLLTAAATAAVLTAAVVVVPRLGSGIGDTPGAEQLARVPEALRGECVIAGPTTLSCVDGGRRVRVEMLADAAATENAYQQALRESGVPRATGDCAVATRAEHRYPAAGRPKGRVLCWTTGGRTTVLWTDEAARTLARAETPDTQELDLRRAWQRWAALPAFPGPAEDQLANLLGLADCRRPLAASLDAYAGLAASLDCEPDRKGVTSVTYHRFDDVDRLRAAFDREATPVNAPAEVYCDEPDKYFGNDTLDIRSVELGRRLCYADKGQPVLVWTMEPFRLLARVTGTDAKAMISWFNNNFGEHPSATAIAKAVNEQADPAFPNPGERELLQRIPEPTRVNCMRPPRRQVTLNVGQSEVTALVCGPGRGAPIVFYYRFRDLAAMQAQFGKASEAKGADCTGFPADFRGNAAYAKEGGRGALVCALNGKGPYLAWSNEDLNIVAMAFGATDRQVLVDWWRTEAGPR</sequence>
<evidence type="ECO:0000256" key="1">
    <source>
        <dbReference type="ARBA" id="ARBA00012513"/>
    </source>
</evidence>
<dbReference type="SMART" id="SM00220">
    <property type="entry name" value="S_TKc"/>
    <property type="match status" value="1"/>
</dbReference>
<dbReference type="Gene3D" id="3.30.200.20">
    <property type="entry name" value="Phosphorylase Kinase, domain 1"/>
    <property type="match status" value="1"/>
</dbReference>
<evidence type="ECO:0000259" key="7">
    <source>
        <dbReference type="PROSITE" id="PS50011"/>
    </source>
</evidence>
<dbReference type="EC" id="2.7.11.1" evidence="1"/>
<dbReference type="PANTHER" id="PTHR43289:SF6">
    <property type="entry name" value="SERINE_THREONINE-PROTEIN KINASE NEKL-3"/>
    <property type="match status" value="1"/>
</dbReference>
<accession>A0ABS5APF4</accession>
<comment type="caution">
    <text evidence="8">The sequence shown here is derived from an EMBL/GenBank/DDBJ whole genome shotgun (WGS) entry which is preliminary data.</text>
</comment>
<keyword evidence="4" id="KW-0547">Nucleotide-binding</keyword>